<dbReference type="Proteomes" id="UP000215902">
    <property type="component" value="Unassembled WGS sequence"/>
</dbReference>
<dbReference type="AlphaFoldDB" id="A0A267GM90"/>
<reference evidence="9 10" key="1">
    <citation type="submission" date="2017-06" db="EMBL/GenBank/DDBJ databases">
        <title>A platform for efficient transgenesis in Macrostomum lignano, a flatworm model organism for stem cell research.</title>
        <authorList>
            <person name="Berezikov E."/>
        </authorList>
    </citation>
    <scope>NUCLEOTIDE SEQUENCE [LARGE SCALE GENOMIC DNA]</scope>
    <source>
        <strain evidence="9">DV1</strain>
        <tissue evidence="9">Whole organism</tissue>
    </source>
</reference>
<feature type="domain" description="EF-hand" evidence="8">
    <location>
        <begin position="44"/>
        <end position="79"/>
    </location>
</feature>
<dbReference type="GO" id="GO:0005525">
    <property type="term" value="F:GTP binding"/>
    <property type="evidence" value="ECO:0007669"/>
    <property type="project" value="UniProtKB-KW"/>
</dbReference>
<evidence type="ECO:0000313" key="9">
    <source>
        <dbReference type="EMBL" id="PAA87133.1"/>
    </source>
</evidence>
<dbReference type="CDD" id="cd00154">
    <property type="entry name" value="Rab"/>
    <property type="match status" value="1"/>
</dbReference>
<evidence type="ECO:0000256" key="1">
    <source>
        <dbReference type="ARBA" id="ARBA00004496"/>
    </source>
</evidence>
<dbReference type="Pfam" id="PF13499">
    <property type="entry name" value="EF-hand_7"/>
    <property type="match status" value="1"/>
</dbReference>
<keyword evidence="5" id="KW-0175">Coiled coil</keyword>
<evidence type="ECO:0000256" key="7">
    <source>
        <dbReference type="SAM" id="MobiDB-lite"/>
    </source>
</evidence>
<dbReference type="InterPro" id="IPR027417">
    <property type="entry name" value="P-loop_NTPase"/>
</dbReference>
<feature type="region of interest" description="Disordered" evidence="7">
    <location>
        <begin position="265"/>
        <end position="284"/>
    </location>
</feature>
<dbReference type="NCBIfam" id="TIGR00231">
    <property type="entry name" value="small_GTP"/>
    <property type="match status" value="1"/>
</dbReference>
<dbReference type="GO" id="GO:0005737">
    <property type="term" value="C:cytoplasm"/>
    <property type="evidence" value="ECO:0007669"/>
    <property type="project" value="UniProtKB-SubCell"/>
</dbReference>
<comment type="caution">
    <text evidence="9">The sequence shown here is derived from an EMBL/GenBank/DDBJ whole genome shotgun (WGS) entry which is preliminary data.</text>
</comment>
<dbReference type="PRINTS" id="PR00449">
    <property type="entry name" value="RASTRNSFRMNG"/>
</dbReference>
<feature type="compositionally biased region" description="Basic residues" evidence="7">
    <location>
        <begin position="530"/>
        <end position="541"/>
    </location>
</feature>
<evidence type="ECO:0000256" key="6">
    <source>
        <dbReference type="ARBA" id="ARBA00023134"/>
    </source>
</evidence>
<protein>
    <recommendedName>
        <fullName evidence="8">EF-hand domain-containing protein</fullName>
    </recommendedName>
</protein>
<dbReference type="SMART" id="SM00174">
    <property type="entry name" value="RHO"/>
    <property type="match status" value="1"/>
</dbReference>
<keyword evidence="6" id="KW-0342">GTP-binding</keyword>
<dbReference type="FunFam" id="3.40.50.300:FF:001348">
    <property type="entry name" value="Ras and EF-hand domain-containing protein"/>
    <property type="match status" value="1"/>
</dbReference>
<keyword evidence="10" id="KW-1185">Reference proteome</keyword>
<dbReference type="GO" id="GO:0005509">
    <property type="term" value="F:calcium ion binding"/>
    <property type="evidence" value="ECO:0007669"/>
    <property type="project" value="InterPro"/>
</dbReference>
<accession>A0A267GM90</accession>
<evidence type="ECO:0000313" key="10">
    <source>
        <dbReference type="Proteomes" id="UP000215902"/>
    </source>
</evidence>
<feature type="compositionally biased region" description="Acidic residues" evidence="7">
    <location>
        <begin position="552"/>
        <end position="562"/>
    </location>
</feature>
<dbReference type="CDD" id="cd00051">
    <property type="entry name" value="EFh"/>
    <property type="match status" value="1"/>
</dbReference>
<keyword evidence="4" id="KW-0106">Calcium</keyword>
<dbReference type="SMART" id="SM00173">
    <property type="entry name" value="RAS"/>
    <property type="match status" value="1"/>
</dbReference>
<keyword evidence="3" id="KW-0547">Nucleotide-binding</keyword>
<dbReference type="Pfam" id="PF00071">
    <property type="entry name" value="Ras"/>
    <property type="match status" value="1"/>
</dbReference>
<dbReference type="InterPro" id="IPR002048">
    <property type="entry name" value="EF_hand_dom"/>
</dbReference>
<name>A0A267GM90_9PLAT</name>
<keyword evidence="2" id="KW-0963">Cytoplasm</keyword>
<dbReference type="InterPro" id="IPR001806">
    <property type="entry name" value="Small_GTPase"/>
</dbReference>
<dbReference type="PROSITE" id="PS50222">
    <property type="entry name" value="EF_HAND_2"/>
    <property type="match status" value="1"/>
</dbReference>
<dbReference type="InterPro" id="IPR005225">
    <property type="entry name" value="Small_GTP-bd"/>
</dbReference>
<dbReference type="STRING" id="282301.A0A267GM90"/>
<gene>
    <name evidence="9" type="ORF">BOX15_Mlig002364g1</name>
</gene>
<dbReference type="PROSITE" id="PS00018">
    <property type="entry name" value="EF_HAND_1"/>
    <property type="match status" value="1"/>
</dbReference>
<dbReference type="SUPFAM" id="SSF52540">
    <property type="entry name" value="P-loop containing nucleoside triphosphate hydrolases"/>
    <property type="match status" value="1"/>
</dbReference>
<feature type="compositionally biased region" description="Acidic residues" evidence="7">
    <location>
        <begin position="423"/>
        <end position="432"/>
    </location>
</feature>
<proteinExistence type="predicted"/>
<dbReference type="EMBL" id="NIVC01000247">
    <property type="protein sequence ID" value="PAA87133.1"/>
    <property type="molecule type" value="Genomic_DNA"/>
</dbReference>
<evidence type="ECO:0000256" key="3">
    <source>
        <dbReference type="ARBA" id="ARBA00022741"/>
    </source>
</evidence>
<dbReference type="SMART" id="SM00054">
    <property type="entry name" value="EFh"/>
    <property type="match status" value="2"/>
</dbReference>
<feature type="region of interest" description="Disordered" evidence="7">
    <location>
        <begin position="421"/>
        <end position="444"/>
    </location>
</feature>
<evidence type="ECO:0000256" key="2">
    <source>
        <dbReference type="ARBA" id="ARBA00022490"/>
    </source>
</evidence>
<dbReference type="Gene3D" id="1.10.238.10">
    <property type="entry name" value="EF-hand"/>
    <property type="match status" value="1"/>
</dbReference>
<comment type="subcellular location">
    <subcellularLocation>
        <location evidence="1">Cytoplasm</location>
    </subcellularLocation>
</comment>
<dbReference type="Gene3D" id="3.40.50.300">
    <property type="entry name" value="P-loop containing nucleotide triphosphate hydrolases"/>
    <property type="match status" value="1"/>
</dbReference>
<dbReference type="PROSITE" id="PS51417">
    <property type="entry name" value="ARF"/>
    <property type="match status" value="1"/>
</dbReference>
<dbReference type="SMART" id="SM00175">
    <property type="entry name" value="RAB"/>
    <property type="match status" value="1"/>
</dbReference>
<dbReference type="SUPFAM" id="SSF47473">
    <property type="entry name" value="EF-hand"/>
    <property type="match status" value="1"/>
</dbReference>
<dbReference type="InterPro" id="IPR018247">
    <property type="entry name" value="EF_Hand_1_Ca_BS"/>
</dbReference>
<organism evidence="9 10">
    <name type="scientific">Macrostomum lignano</name>
    <dbReference type="NCBI Taxonomy" id="282301"/>
    <lineage>
        <taxon>Eukaryota</taxon>
        <taxon>Metazoa</taxon>
        <taxon>Spiralia</taxon>
        <taxon>Lophotrochozoa</taxon>
        <taxon>Platyhelminthes</taxon>
        <taxon>Rhabditophora</taxon>
        <taxon>Macrostomorpha</taxon>
        <taxon>Macrostomida</taxon>
        <taxon>Macrostomidae</taxon>
        <taxon>Macrostomum</taxon>
    </lineage>
</organism>
<sequence length="779" mass="86047">MTQEQFGSSLAESQRAASLFSLLDTDGSGFITESDLARCCDGDLRPDEVRQIFAQLDEDGDGRVDAADFQAGFRAIGLSLASRELHNQHQHHHQQLAAGQAGSSLSMKAFSQERLLDVDEPQELRQPPQQRSGASGADLEHQLTEGLQQLSCQEKVCELHCLLQRQYPQLVDSFESIIVSAAKEVGAQRRERQRLEEAFARAKAANESHVRQLEEEMEIQMTKLEQRARAQERRRLAEQYQDLLDRKQAEIDELQTMIDELQRRRSRQDAADATSEVGLRRSVEETRERNQSLLADMQRLETALAVSRSELARMRQDQEGRTRELLVERRNLQTYQRDQEQLALQLRLLQQANRSLSDTNDSLRCALERQYSGVSSGGGGGGAVTPSSGRGSFCRPVSSVGTAAAAEEFCEDGVERRVGLSTELDEDDEEVDSGMSTCRDDQRQSMASAADFPDHFVIPFGGGGGGGKGFGYDFTDEEVEEDEEGLHSTRETLVDCGARERSSATAQQLDDCYMYSEAQEDGEVIRRRQPLRSSRRHRQLRRCPQPHQMGYPEEEEEGTEVDQAESIAESVAMSPPERMFKVVLAGDAAVGKSSFIGRFCDGRFSANTTATLGVDFKTRTLVVDGRVVAVQLWDTAGQERFRSIAKSYFRRADGVILMYDCTHERSFLSARDWMESIRDCAEPGIPVVLAGNKADLRGGGGTGRGVDASEGARLAESLEAAMFVETSAASGLAVSSTVEQLCRLLWEREDAELMRGGGGDSSGSVQLKDGAGKKLGSCC</sequence>
<dbReference type="PANTHER" id="PTHR47977">
    <property type="entry name" value="RAS-RELATED PROTEIN RAB"/>
    <property type="match status" value="1"/>
</dbReference>
<dbReference type="SMART" id="SM00176">
    <property type="entry name" value="RAN"/>
    <property type="match status" value="1"/>
</dbReference>
<dbReference type="InterPro" id="IPR050227">
    <property type="entry name" value="Rab"/>
</dbReference>
<feature type="region of interest" description="Disordered" evidence="7">
    <location>
        <begin position="371"/>
        <end position="393"/>
    </location>
</feature>
<dbReference type="PROSITE" id="PS51419">
    <property type="entry name" value="RAB"/>
    <property type="match status" value="1"/>
</dbReference>
<evidence type="ECO:0000259" key="8">
    <source>
        <dbReference type="PROSITE" id="PS50222"/>
    </source>
</evidence>
<evidence type="ECO:0000256" key="5">
    <source>
        <dbReference type="ARBA" id="ARBA00023054"/>
    </source>
</evidence>
<dbReference type="InterPro" id="IPR011992">
    <property type="entry name" value="EF-hand-dom_pair"/>
</dbReference>
<dbReference type="PROSITE" id="PS51421">
    <property type="entry name" value="RAS"/>
    <property type="match status" value="1"/>
</dbReference>
<evidence type="ECO:0000256" key="4">
    <source>
        <dbReference type="ARBA" id="ARBA00022837"/>
    </source>
</evidence>
<dbReference type="GO" id="GO:0003924">
    <property type="term" value="F:GTPase activity"/>
    <property type="evidence" value="ECO:0007669"/>
    <property type="project" value="InterPro"/>
</dbReference>
<feature type="region of interest" description="Disordered" evidence="7">
    <location>
        <begin position="530"/>
        <end position="562"/>
    </location>
</feature>